<evidence type="ECO:0000256" key="3">
    <source>
        <dbReference type="ARBA" id="ARBA00023163"/>
    </source>
</evidence>
<dbReference type="InterPro" id="IPR009057">
    <property type="entry name" value="Homeodomain-like_sf"/>
</dbReference>
<dbReference type="Gene3D" id="1.10.10.60">
    <property type="entry name" value="Homeodomain-like"/>
    <property type="match status" value="2"/>
</dbReference>
<dbReference type="InterPro" id="IPR050204">
    <property type="entry name" value="AraC_XylS_family_regulators"/>
</dbReference>
<dbReference type="InterPro" id="IPR018062">
    <property type="entry name" value="HTH_AraC-typ_CS"/>
</dbReference>
<gene>
    <name evidence="5" type="ORF">HJG54_20925</name>
</gene>
<name>A0AA97ARC4_9CYAN</name>
<dbReference type="GO" id="GO:0003700">
    <property type="term" value="F:DNA-binding transcription factor activity"/>
    <property type="evidence" value="ECO:0007669"/>
    <property type="project" value="InterPro"/>
</dbReference>
<dbReference type="PANTHER" id="PTHR46796:SF6">
    <property type="entry name" value="ARAC SUBFAMILY"/>
    <property type="match status" value="1"/>
</dbReference>
<organism evidence="5">
    <name type="scientific">Leptolyngbya sp. NK1-12</name>
    <dbReference type="NCBI Taxonomy" id="2547451"/>
    <lineage>
        <taxon>Bacteria</taxon>
        <taxon>Bacillati</taxon>
        <taxon>Cyanobacteriota</taxon>
        <taxon>Cyanophyceae</taxon>
        <taxon>Leptolyngbyales</taxon>
        <taxon>Leptolyngbyaceae</taxon>
        <taxon>Leptolyngbya group</taxon>
        <taxon>Leptolyngbya</taxon>
    </lineage>
</organism>
<dbReference type="InterPro" id="IPR018060">
    <property type="entry name" value="HTH_AraC"/>
</dbReference>
<keyword evidence="3" id="KW-0804">Transcription</keyword>
<protein>
    <submittedName>
        <fullName evidence="5">Helix-turn-helix transcriptional regulator</fullName>
    </submittedName>
</protein>
<sequence length="291" mass="33270">MTVNPLDLFSGKPVITNRSIHIDRGLTVHYRHDLPGALDAPQGLSHHMLTFFLSVNQRQITHLDEWGEYDGKMEPGDFYLCPAGRYGFTRWQSVDKTLHIVIEPNFLDKIAVDTECISPGKIELLPVLKASDHKLESLVQLFLAELDQSDLGERLYLESLSSMLGVHLLRQYCNITPDFRQYCDGLAPHRLNAVLEYIQAQLHQELSLDEIATQIGMSRCYFATQFKQAMGITPHQYVSQQRIERAKQYLRLHKLSITDVALECGFANQSHLTKVFKKQTGTTPKAYREQL</sequence>
<accession>A0AA97ARC4</accession>
<dbReference type="SUPFAM" id="SSF46689">
    <property type="entry name" value="Homeodomain-like"/>
    <property type="match status" value="2"/>
</dbReference>
<dbReference type="PANTHER" id="PTHR46796">
    <property type="entry name" value="HTH-TYPE TRANSCRIPTIONAL ACTIVATOR RHAS-RELATED"/>
    <property type="match status" value="1"/>
</dbReference>
<dbReference type="InterPro" id="IPR020449">
    <property type="entry name" value="Tscrpt_reg_AraC-type_HTH"/>
</dbReference>
<proteinExistence type="predicted"/>
<dbReference type="GO" id="GO:0043565">
    <property type="term" value="F:sequence-specific DNA binding"/>
    <property type="evidence" value="ECO:0007669"/>
    <property type="project" value="InterPro"/>
</dbReference>
<dbReference type="PROSITE" id="PS00041">
    <property type="entry name" value="HTH_ARAC_FAMILY_1"/>
    <property type="match status" value="1"/>
</dbReference>
<evidence type="ECO:0000256" key="1">
    <source>
        <dbReference type="ARBA" id="ARBA00023015"/>
    </source>
</evidence>
<dbReference type="RefSeq" id="WP_316431164.1">
    <property type="nucleotide sequence ID" value="NZ_CP053586.1"/>
</dbReference>
<dbReference type="EMBL" id="CP053586">
    <property type="protein sequence ID" value="WNZ25068.1"/>
    <property type="molecule type" value="Genomic_DNA"/>
</dbReference>
<reference evidence="5" key="1">
    <citation type="submission" date="2020-05" db="EMBL/GenBank/DDBJ databases">
        <authorList>
            <person name="Zhu T."/>
            <person name="Keshari N."/>
            <person name="Lu X."/>
        </authorList>
    </citation>
    <scope>NUCLEOTIDE SEQUENCE</scope>
    <source>
        <strain evidence="5">NK1-12</strain>
    </source>
</reference>
<feature type="domain" description="HTH araC/xylS-type" evidence="4">
    <location>
        <begin position="192"/>
        <end position="290"/>
    </location>
</feature>
<dbReference type="AlphaFoldDB" id="A0AA97ARC4"/>
<dbReference type="SMART" id="SM00342">
    <property type="entry name" value="HTH_ARAC"/>
    <property type="match status" value="1"/>
</dbReference>
<dbReference type="Pfam" id="PF12833">
    <property type="entry name" value="HTH_18"/>
    <property type="match status" value="1"/>
</dbReference>
<evidence type="ECO:0000313" key="5">
    <source>
        <dbReference type="EMBL" id="WNZ25068.1"/>
    </source>
</evidence>
<dbReference type="PRINTS" id="PR00032">
    <property type="entry name" value="HTHARAC"/>
</dbReference>
<evidence type="ECO:0000256" key="2">
    <source>
        <dbReference type="ARBA" id="ARBA00023125"/>
    </source>
</evidence>
<keyword evidence="2" id="KW-0238">DNA-binding</keyword>
<dbReference type="PROSITE" id="PS01124">
    <property type="entry name" value="HTH_ARAC_FAMILY_2"/>
    <property type="match status" value="1"/>
</dbReference>
<keyword evidence="1" id="KW-0805">Transcription regulation</keyword>
<evidence type="ECO:0000259" key="4">
    <source>
        <dbReference type="PROSITE" id="PS01124"/>
    </source>
</evidence>